<dbReference type="InterPro" id="IPR025358">
    <property type="entry name" value="DUF4262"/>
</dbReference>
<dbReference type="Proteomes" id="UP000557204">
    <property type="component" value="Unassembled WGS sequence"/>
</dbReference>
<accession>A0A849K565</accession>
<reference evidence="1 2" key="1">
    <citation type="submission" date="2020-05" db="EMBL/GenBank/DDBJ databases">
        <title>Genome sequence of Isoptericola sp. JC619 isolated from Chilika lagoon, India.</title>
        <authorList>
            <person name="Kumar D."/>
            <person name="Appam K."/>
            <person name="Gandham S."/>
            <person name="Uppada J."/>
            <person name="Sasikala C."/>
            <person name="Venkata Ramana C."/>
        </authorList>
    </citation>
    <scope>NUCLEOTIDE SEQUENCE [LARGE SCALE GENOMIC DNA]</scope>
    <source>
        <strain evidence="1 2">JC619</strain>
    </source>
</reference>
<comment type="caution">
    <text evidence="1">The sequence shown here is derived from an EMBL/GenBank/DDBJ whole genome shotgun (WGS) entry which is preliminary data.</text>
</comment>
<organism evidence="1 2">
    <name type="scientific">Isoptericola sediminis</name>
    <dbReference type="NCBI Taxonomy" id="2733572"/>
    <lineage>
        <taxon>Bacteria</taxon>
        <taxon>Bacillati</taxon>
        <taxon>Actinomycetota</taxon>
        <taxon>Actinomycetes</taxon>
        <taxon>Micrococcales</taxon>
        <taxon>Promicromonosporaceae</taxon>
        <taxon>Isoptericola</taxon>
    </lineage>
</organism>
<dbReference type="AlphaFoldDB" id="A0A849K565"/>
<gene>
    <name evidence="1" type="ORF">HLI28_05160</name>
</gene>
<dbReference type="RefSeq" id="WP_171246551.1">
    <property type="nucleotide sequence ID" value="NZ_JABFAJ010000010.1"/>
</dbReference>
<protein>
    <submittedName>
        <fullName evidence="1">DUF4262 domain-containing protein</fullName>
    </submittedName>
</protein>
<proteinExistence type="predicted"/>
<evidence type="ECO:0000313" key="1">
    <source>
        <dbReference type="EMBL" id="NNU26935.1"/>
    </source>
</evidence>
<sequence length="132" mass="14685">MRSCIWVFDSEAKLPPFAYSIGFTSSYDHAEVVVAGFAEELSGSVLSSVQSMLTDGRVYRDGDASGEILEGAEVRFRALSRDILISNLVQATVFYGEDSFDALQLLWPDRNGRFPEEEDAPVWLSDRQSLLP</sequence>
<name>A0A849K565_9MICO</name>
<dbReference type="EMBL" id="JABFAJ010000010">
    <property type="protein sequence ID" value="NNU26935.1"/>
    <property type="molecule type" value="Genomic_DNA"/>
</dbReference>
<evidence type="ECO:0000313" key="2">
    <source>
        <dbReference type="Proteomes" id="UP000557204"/>
    </source>
</evidence>
<keyword evidence="2" id="KW-1185">Reference proteome</keyword>
<dbReference type="Pfam" id="PF14081">
    <property type="entry name" value="DUF4262"/>
    <property type="match status" value="1"/>
</dbReference>